<reference evidence="2 3" key="1">
    <citation type="journal article" date="2017" name="Genome Biol.">
        <title>New reference genome sequences of hot pepper reveal the massive evolution of plant disease-resistance genes by retroduplication.</title>
        <authorList>
            <person name="Kim S."/>
            <person name="Park J."/>
            <person name="Yeom S.I."/>
            <person name="Kim Y.M."/>
            <person name="Seo E."/>
            <person name="Kim K.T."/>
            <person name="Kim M.S."/>
            <person name="Lee J.M."/>
            <person name="Cheong K."/>
            <person name="Shin H.S."/>
            <person name="Kim S.B."/>
            <person name="Han K."/>
            <person name="Lee J."/>
            <person name="Park M."/>
            <person name="Lee H.A."/>
            <person name="Lee H.Y."/>
            <person name="Lee Y."/>
            <person name="Oh S."/>
            <person name="Lee J.H."/>
            <person name="Choi E."/>
            <person name="Choi E."/>
            <person name="Lee S.E."/>
            <person name="Jeon J."/>
            <person name="Kim H."/>
            <person name="Choi G."/>
            <person name="Song H."/>
            <person name="Lee J."/>
            <person name="Lee S.C."/>
            <person name="Kwon J.K."/>
            <person name="Lee H.Y."/>
            <person name="Koo N."/>
            <person name="Hong Y."/>
            <person name="Kim R.W."/>
            <person name="Kang W.H."/>
            <person name="Huh J.H."/>
            <person name="Kang B.C."/>
            <person name="Yang T.J."/>
            <person name="Lee Y.H."/>
            <person name="Bennetzen J.L."/>
            <person name="Choi D."/>
        </authorList>
    </citation>
    <scope>NUCLEOTIDE SEQUENCE [LARGE SCALE GENOMIC DNA]</scope>
    <source>
        <strain evidence="3">cv. PBC81</strain>
    </source>
</reference>
<evidence type="ECO:0000313" key="3">
    <source>
        <dbReference type="Proteomes" id="UP000224567"/>
    </source>
</evidence>
<keyword evidence="3" id="KW-1185">Reference proteome</keyword>
<accession>A0A2G2WI71</accession>
<dbReference type="OrthoDB" id="1302869at2759"/>
<feature type="domain" description="Tf2-1-like SH3-like" evidence="1">
    <location>
        <begin position="2"/>
        <end position="37"/>
    </location>
</feature>
<evidence type="ECO:0000259" key="1">
    <source>
        <dbReference type="Pfam" id="PF24626"/>
    </source>
</evidence>
<organism evidence="2 3">
    <name type="scientific">Capsicum baccatum</name>
    <name type="common">Peruvian pepper</name>
    <dbReference type="NCBI Taxonomy" id="33114"/>
    <lineage>
        <taxon>Eukaryota</taxon>
        <taxon>Viridiplantae</taxon>
        <taxon>Streptophyta</taxon>
        <taxon>Embryophyta</taxon>
        <taxon>Tracheophyta</taxon>
        <taxon>Spermatophyta</taxon>
        <taxon>Magnoliopsida</taxon>
        <taxon>eudicotyledons</taxon>
        <taxon>Gunneridae</taxon>
        <taxon>Pentapetalae</taxon>
        <taxon>asterids</taxon>
        <taxon>lamiids</taxon>
        <taxon>Solanales</taxon>
        <taxon>Solanaceae</taxon>
        <taxon>Solanoideae</taxon>
        <taxon>Capsiceae</taxon>
        <taxon>Capsicum</taxon>
    </lineage>
</organism>
<evidence type="ECO:0000313" key="2">
    <source>
        <dbReference type="EMBL" id="PHT44947.1"/>
    </source>
</evidence>
<reference evidence="3" key="2">
    <citation type="journal article" date="2017" name="J. Anim. Genet.">
        <title>Multiple reference genome sequences of hot pepper reveal the massive evolution of plant disease resistance genes by retroduplication.</title>
        <authorList>
            <person name="Kim S."/>
            <person name="Park J."/>
            <person name="Yeom S.-I."/>
            <person name="Kim Y.-M."/>
            <person name="Seo E."/>
            <person name="Kim K.-T."/>
            <person name="Kim M.-S."/>
            <person name="Lee J.M."/>
            <person name="Cheong K."/>
            <person name="Shin H.-S."/>
            <person name="Kim S.-B."/>
            <person name="Han K."/>
            <person name="Lee J."/>
            <person name="Park M."/>
            <person name="Lee H.-A."/>
            <person name="Lee H.-Y."/>
            <person name="Lee Y."/>
            <person name="Oh S."/>
            <person name="Lee J.H."/>
            <person name="Choi E."/>
            <person name="Choi E."/>
            <person name="Lee S.E."/>
            <person name="Jeon J."/>
            <person name="Kim H."/>
            <person name="Choi G."/>
            <person name="Song H."/>
            <person name="Lee J."/>
            <person name="Lee S.-C."/>
            <person name="Kwon J.-K."/>
            <person name="Lee H.-Y."/>
            <person name="Koo N."/>
            <person name="Hong Y."/>
            <person name="Kim R.W."/>
            <person name="Kang W.-H."/>
            <person name="Huh J.H."/>
            <person name="Kang B.-C."/>
            <person name="Yang T.-J."/>
            <person name="Lee Y.-H."/>
            <person name="Bennetzen J.L."/>
            <person name="Choi D."/>
        </authorList>
    </citation>
    <scope>NUCLEOTIDE SEQUENCE [LARGE SCALE GENOMIC DNA]</scope>
    <source>
        <strain evidence="3">cv. PBC81</strain>
    </source>
</reference>
<dbReference type="EMBL" id="MLFT02000006">
    <property type="protein sequence ID" value="PHT44947.1"/>
    <property type="molecule type" value="Genomic_DNA"/>
</dbReference>
<comment type="caution">
    <text evidence="2">The sequence shown here is derived from an EMBL/GenBank/DDBJ whole genome shotgun (WGS) entry which is preliminary data.</text>
</comment>
<dbReference type="InterPro" id="IPR056924">
    <property type="entry name" value="SH3_Tf2-1"/>
</dbReference>
<protein>
    <recommendedName>
        <fullName evidence="1">Tf2-1-like SH3-like domain-containing protein</fullName>
    </recommendedName>
</protein>
<proteinExistence type="predicted"/>
<name>A0A2G2WI71_CAPBA</name>
<sequence length="265" mass="29766">MPRGNGPFQVLERINDNAYKIDLPPEYQVHNTFNVCDVSLVDAVEDDQIMNLRSNSSQDGEDNTGVPSFQQVHDHSHVAKLGSYINSKLCSCKWPCIKWRSFTKVTLPIVVRRNSSYDELVASVKQSGDLDCALSNVVISYIIHSRERVNPTIINNDARVSLYIMDVDADGFRPVLRINVVDRSIEGLMNSSLSPTRCPTVDNNLNDYKSDGDHPMNMKDDCVHMEDVSSNSQDTEEDCGMGSQPVHSFSDGTNFYHDQIFADKK</sequence>
<dbReference type="Proteomes" id="UP000224567">
    <property type="component" value="Unassembled WGS sequence"/>
</dbReference>
<dbReference type="AlphaFoldDB" id="A0A2G2WI71"/>
<gene>
    <name evidence="2" type="ORF">CQW23_14105</name>
</gene>
<dbReference type="Pfam" id="PF24626">
    <property type="entry name" value="SH3_Tf2-1"/>
    <property type="match status" value="1"/>
</dbReference>